<feature type="domain" description="FMN-dependent dehydrogenase" evidence="12">
    <location>
        <begin position="178"/>
        <end position="338"/>
    </location>
</feature>
<evidence type="ECO:0000256" key="3">
    <source>
        <dbReference type="ARBA" id="ARBA00022630"/>
    </source>
</evidence>
<dbReference type="Pfam" id="PF01070">
    <property type="entry name" value="FMN_dh"/>
    <property type="match status" value="1"/>
</dbReference>
<feature type="binding site" evidence="11">
    <location>
        <position position="67"/>
    </location>
    <ligand>
        <name>FMN</name>
        <dbReference type="ChEBI" id="CHEBI:58210"/>
    </ligand>
</feature>
<dbReference type="GO" id="GO:0000287">
    <property type="term" value="F:magnesium ion binding"/>
    <property type="evidence" value="ECO:0007669"/>
    <property type="project" value="UniProtKB-UniRule"/>
</dbReference>
<dbReference type="EMBL" id="EF100190">
    <property type="protein sequence ID" value="ABL60982.1"/>
    <property type="molecule type" value="Genomic_DNA"/>
</dbReference>
<sequence length="339" mass="36064">MTRTSTPLTTDRKNAHLDLAKTSQPLADHPLDAVSLPYCALPECDLNRVSLTTEFLGIELDSPLIITGMTGGTDRAMAINRVLADTAQKKKVALGLGSQRASLESGQSQAELRRLAPDAVLIGNLGGAQLAGKDGLKLARAAVEDIRADALAIHLNPLQEAIQPEGDHDWRGVLSAIETAVGTLNCPVLVKEVGAGLSGNVVRRLAAIGVRHVDVAARGGTNWAQIELNRRPETDRAHYAPFLSCGLMLPDAIAQARAVSNHLCIIASGGVRHGLDAAKCLWLGADLVGMAGHILRTVEDNAGHLHPKQLSDLLYTVQQQLRLSLFLAGKSSIKAFKRE</sequence>
<evidence type="ECO:0000256" key="1">
    <source>
        <dbReference type="ARBA" id="ARBA00001917"/>
    </source>
</evidence>
<feature type="binding site" evidence="11">
    <location>
        <begin position="98"/>
        <end position="100"/>
    </location>
    <ligand>
        <name>substrate</name>
    </ligand>
</feature>
<dbReference type="HAMAP" id="MF_00354">
    <property type="entry name" value="Idi_2"/>
    <property type="match status" value="1"/>
</dbReference>
<feature type="binding site" evidence="11">
    <location>
        <position position="221"/>
    </location>
    <ligand>
        <name>FMN</name>
        <dbReference type="ChEBI" id="CHEBI:58210"/>
    </ligand>
</feature>
<dbReference type="InterPro" id="IPR011179">
    <property type="entry name" value="IPdP_isomerase"/>
</dbReference>
<feature type="binding site" evidence="11">
    <location>
        <position position="159"/>
    </location>
    <ligand>
        <name>substrate</name>
    </ligand>
</feature>
<dbReference type="GO" id="GO:0070402">
    <property type="term" value="F:NADPH binding"/>
    <property type="evidence" value="ECO:0007669"/>
    <property type="project" value="UniProtKB-UniRule"/>
</dbReference>
<evidence type="ECO:0000256" key="5">
    <source>
        <dbReference type="ARBA" id="ARBA00022723"/>
    </source>
</evidence>
<reference evidence="13" key="1">
    <citation type="journal article" date="2007" name="Environ. Microbiol.">
        <title>Proteorhodopsin photosystem gene clusters exhibit co-evolutionary trends and shared ancestry among diverse marine microbial phyla.</title>
        <authorList>
            <person name="McCarren J."/>
            <person name="Delong E.F."/>
        </authorList>
    </citation>
    <scope>NUCLEOTIDE SEQUENCE</scope>
</reference>
<dbReference type="InterPro" id="IPR000262">
    <property type="entry name" value="FMN-dep_DH"/>
</dbReference>
<evidence type="ECO:0000256" key="11">
    <source>
        <dbReference type="HAMAP-Rule" id="MF_00354"/>
    </source>
</evidence>
<evidence type="ECO:0000256" key="4">
    <source>
        <dbReference type="ARBA" id="ARBA00022643"/>
    </source>
</evidence>
<keyword evidence="3 11" id="KW-0285">Flavoprotein</keyword>
<dbReference type="Gene3D" id="3.20.20.70">
    <property type="entry name" value="Aldolase class I"/>
    <property type="match status" value="1"/>
</dbReference>
<name>A4GIH2_9BACT</name>
<reference evidence="13" key="2">
    <citation type="journal article" date="2007" name="Proc. Natl. Acad. Sci. U.S.A.">
        <title>Proteorhodopsin photosystem gene expression enables photophosphorylation in a heterologous host.</title>
        <authorList>
            <person name="Martinez A."/>
            <person name="Bradley A.S."/>
            <person name="Waldbauer J.R."/>
            <person name="Summons R.E."/>
            <person name="Delong E.F."/>
        </authorList>
    </citation>
    <scope>NUCLEOTIDE SEQUENCE</scope>
</reference>
<dbReference type="PANTHER" id="PTHR43665">
    <property type="entry name" value="ISOPENTENYL-DIPHOSPHATE DELTA-ISOMERASE"/>
    <property type="match status" value="1"/>
</dbReference>
<comment type="caution">
    <text evidence="11">Lacks conserved residue(s) required for the propagation of feature annotation.</text>
</comment>
<evidence type="ECO:0000256" key="9">
    <source>
        <dbReference type="ARBA" id="ARBA00023235"/>
    </source>
</evidence>
<dbReference type="GO" id="GO:0008299">
    <property type="term" value="P:isoprenoid biosynthetic process"/>
    <property type="evidence" value="ECO:0007669"/>
    <property type="project" value="UniProtKB-UniRule"/>
</dbReference>
<dbReference type="CDD" id="cd02811">
    <property type="entry name" value="IDI-2_FMN"/>
    <property type="match status" value="1"/>
</dbReference>
<feature type="binding site" evidence="11">
    <location>
        <begin position="291"/>
        <end position="292"/>
    </location>
    <ligand>
        <name>FMN</name>
        <dbReference type="ChEBI" id="CHEBI:58210"/>
    </ligand>
</feature>
<dbReference type="GO" id="GO:0004452">
    <property type="term" value="F:isopentenyl-diphosphate delta-isomerase activity"/>
    <property type="evidence" value="ECO:0007669"/>
    <property type="project" value="UniProtKB-UniRule"/>
</dbReference>
<evidence type="ECO:0000313" key="13">
    <source>
        <dbReference type="EMBL" id="ABL60982.1"/>
    </source>
</evidence>
<keyword evidence="2 11" id="KW-0963">Cytoplasm</keyword>
<comment type="cofactor">
    <cofactor evidence="1 11">
        <name>FMN</name>
        <dbReference type="ChEBI" id="CHEBI:58210"/>
    </cofactor>
</comment>
<feature type="binding site" evidence="11">
    <location>
        <position position="124"/>
    </location>
    <ligand>
        <name>FMN</name>
        <dbReference type="ChEBI" id="CHEBI:58210"/>
    </ligand>
</feature>
<comment type="catalytic activity">
    <reaction evidence="11">
        <text>isopentenyl diphosphate = dimethylallyl diphosphate</text>
        <dbReference type="Rhea" id="RHEA:23284"/>
        <dbReference type="ChEBI" id="CHEBI:57623"/>
        <dbReference type="ChEBI" id="CHEBI:128769"/>
        <dbReference type="EC" id="5.3.3.2"/>
    </reaction>
</comment>
<keyword evidence="4 11" id="KW-0288">FMN</keyword>
<dbReference type="PIRSF" id="PIRSF003314">
    <property type="entry name" value="IPP_isomerase"/>
    <property type="match status" value="1"/>
</dbReference>
<evidence type="ECO:0000256" key="2">
    <source>
        <dbReference type="ARBA" id="ARBA00022490"/>
    </source>
</evidence>
<comment type="subcellular location">
    <subcellularLocation>
        <location evidence="11">Cytoplasm</location>
    </subcellularLocation>
</comment>
<comment type="subunit">
    <text evidence="10 11">Homooctamer. Dimer of tetramers.</text>
</comment>
<organism evidence="13">
    <name type="scientific">uncultured marine bacterium HF10_19P19</name>
    <dbReference type="NCBI Taxonomy" id="413067"/>
    <lineage>
        <taxon>Bacteria</taxon>
        <taxon>environmental samples</taxon>
    </lineage>
</organism>
<keyword evidence="6 11" id="KW-0460">Magnesium</keyword>
<dbReference type="PANTHER" id="PTHR43665:SF1">
    <property type="entry name" value="ISOPENTENYL-DIPHOSPHATE DELTA-ISOMERASE"/>
    <property type="match status" value="1"/>
</dbReference>
<feature type="binding site" evidence="11">
    <location>
        <begin position="270"/>
        <end position="272"/>
    </location>
    <ligand>
        <name>FMN</name>
        <dbReference type="ChEBI" id="CHEBI:58210"/>
    </ligand>
</feature>
<feature type="binding site" evidence="11">
    <location>
        <begin position="68"/>
        <end position="70"/>
    </location>
    <ligand>
        <name>FMN</name>
        <dbReference type="ChEBI" id="CHEBI:58210"/>
    </ligand>
</feature>
<protein>
    <recommendedName>
        <fullName evidence="11">Isopentenyl-diphosphate delta-isomerase</fullName>
        <shortName evidence="11">IPP isomerase</shortName>
        <ecNumber evidence="11">5.3.3.2</ecNumber>
    </recommendedName>
    <alternativeName>
        <fullName evidence="11">Isopentenyl diphosphate:dimethylallyl diphosphate isomerase</fullName>
    </alternativeName>
    <alternativeName>
        <fullName evidence="11">Isopentenyl pyrophosphate isomerase</fullName>
    </alternativeName>
    <alternativeName>
        <fullName evidence="11">Type 2 isopentenyl diphosphate isomerase</fullName>
        <shortName evidence="11">IDI-2</shortName>
    </alternativeName>
</protein>
<comment type="cofactor">
    <cofactor evidence="11">
        <name>Mg(2+)</name>
        <dbReference type="ChEBI" id="CHEBI:18420"/>
    </cofactor>
</comment>
<keyword evidence="7 11" id="KW-0521">NADP</keyword>
<proteinExistence type="inferred from homology"/>
<keyword evidence="8 11" id="KW-0414">Isoprene biosynthesis</keyword>
<feature type="binding site" evidence="11">
    <location>
        <position position="191"/>
    </location>
    <ligand>
        <name>FMN</name>
        <dbReference type="ChEBI" id="CHEBI:58210"/>
    </ligand>
</feature>
<feature type="binding site" evidence="11">
    <location>
        <position position="98"/>
    </location>
    <ligand>
        <name>FMN</name>
        <dbReference type="ChEBI" id="CHEBI:58210"/>
    </ligand>
</feature>
<dbReference type="GO" id="GO:0010181">
    <property type="term" value="F:FMN binding"/>
    <property type="evidence" value="ECO:0007669"/>
    <property type="project" value="UniProtKB-UniRule"/>
</dbReference>
<dbReference type="GO" id="GO:0016491">
    <property type="term" value="F:oxidoreductase activity"/>
    <property type="evidence" value="ECO:0007669"/>
    <property type="project" value="InterPro"/>
</dbReference>
<keyword evidence="5 11" id="KW-0479">Metal-binding</keyword>
<evidence type="ECO:0000256" key="7">
    <source>
        <dbReference type="ARBA" id="ARBA00022857"/>
    </source>
</evidence>
<evidence type="ECO:0000256" key="10">
    <source>
        <dbReference type="ARBA" id="ARBA00025810"/>
    </source>
</evidence>
<feature type="binding site" evidence="11">
    <location>
        <position position="160"/>
    </location>
    <ligand>
        <name>Mg(2+)</name>
        <dbReference type="ChEBI" id="CHEBI:18420"/>
    </ligand>
</feature>
<evidence type="ECO:0000256" key="6">
    <source>
        <dbReference type="ARBA" id="ARBA00022842"/>
    </source>
</evidence>
<dbReference type="InterPro" id="IPR013785">
    <property type="entry name" value="Aldolase_TIM"/>
</dbReference>
<keyword evidence="9 11" id="KW-0413">Isomerase</keyword>
<dbReference type="NCBIfam" id="TIGR02151">
    <property type="entry name" value="IPP_isom_2"/>
    <property type="match status" value="1"/>
</dbReference>
<dbReference type="AlphaFoldDB" id="A4GIH2"/>
<dbReference type="GO" id="GO:0005737">
    <property type="term" value="C:cytoplasm"/>
    <property type="evidence" value="ECO:0007669"/>
    <property type="project" value="UniProtKB-SubCell"/>
</dbReference>
<dbReference type="SUPFAM" id="SSF51395">
    <property type="entry name" value="FMN-linked oxidoreductases"/>
    <property type="match status" value="1"/>
</dbReference>
<accession>A4GIH2</accession>
<dbReference type="EC" id="5.3.3.2" evidence="11"/>
<feature type="binding site" evidence="11">
    <location>
        <begin position="12"/>
        <end position="13"/>
    </location>
    <ligand>
        <name>substrate</name>
    </ligand>
</feature>
<comment type="similarity">
    <text evidence="11">Belongs to the IPP isomerase type 2 family.</text>
</comment>
<evidence type="ECO:0000256" key="8">
    <source>
        <dbReference type="ARBA" id="ARBA00023229"/>
    </source>
</evidence>
<gene>
    <name evidence="11" type="primary">fni</name>
    <name evidence="13" type="ORF">ALOHA_HF1019P19.45c</name>
</gene>
<evidence type="ECO:0000259" key="12">
    <source>
        <dbReference type="Pfam" id="PF01070"/>
    </source>
</evidence>
<comment type="function">
    <text evidence="11">Involved in the biosynthesis of isoprenoids. Catalyzes the 1,3-allylic rearrangement of the homoallylic substrate isopentenyl (IPP) to its allylic isomer, dimethylallyl diphosphate (DMAPP).</text>
</comment>
<comment type="cofactor">
    <cofactor evidence="11">
        <name>NADPH</name>
        <dbReference type="ChEBI" id="CHEBI:57783"/>
    </cofactor>
</comment>